<feature type="compositionally biased region" description="Basic and acidic residues" evidence="1">
    <location>
        <begin position="165"/>
        <end position="175"/>
    </location>
</feature>
<feature type="compositionally biased region" description="Polar residues" evidence="1">
    <location>
        <begin position="1"/>
        <end position="22"/>
    </location>
</feature>
<dbReference type="OrthoDB" id="10644773at2759"/>
<accession>A0A136IZ05</accession>
<feature type="region of interest" description="Disordered" evidence="1">
    <location>
        <begin position="327"/>
        <end position="361"/>
    </location>
</feature>
<feature type="region of interest" description="Disordered" evidence="1">
    <location>
        <begin position="96"/>
        <end position="124"/>
    </location>
</feature>
<organism evidence="2 3">
    <name type="scientific">Microdochium bolleyi</name>
    <dbReference type="NCBI Taxonomy" id="196109"/>
    <lineage>
        <taxon>Eukaryota</taxon>
        <taxon>Fungi</taxon>
        <taxon>Dikarya</taxon>
        <taxon>Ascomycota</taxon>
        <taxon>Pezizomycotina</taxon>
        <taxon>Sordariomycetes</taxon>
        <taxon>Xylariomycetidae</taxon>
        <taxon>Xylariales</taxon>
        <taxon>Microdochiaceae</taxon>
        <taxon>Microdochium</taxon>
    </lineage>
</organism>
<sequence length="435" mass="47339">MNNHNHTRAVPTTATGWTRTAPSSSALSTASALSTSSAAAAQSATAQTGRFLGHAAADMVNYCRTSGTFAFAGAGGEQFADPVELFPGFDLATDQQEGGEFSWRRSEGTTGSRRDRPSLKSNGFRERTGLTRIWRGGERHMVLVLGAEDYDDSRSLVRGNGKKKGKEECACGRSRGQDEGVELDEFVGQPECPCSSPSTPASSNSSSLDRDSLDISRNELTTGQPTRESRASVREYNCSDGFEVVATTSPAGTAPAAARLTPDIPATAALTITISTSDDRAPAEAARATPPRQSFAITQQTHVLTRLEHQHRLQFLQYLQHLRQRCPSSSSPAGFHSQPRPLSQPQPQPQPAKGDEEEEEKLVPTSMLSYRSAMQQHEALRFAYEMQPFRYPHLGAWWEPPRGPVVERVARTVDVEWADGNGTDRVVGWFVKVSD</sequence>
<name>A0A136IZ05_9PEZI</name>
<evidence type="ECO:0000313" key="3">
    <source>
        <dbReference type="Proteomes" id="UP000070501"/>
    </source>
</evidence>
<dbReference type="InParanoid" id="A0A136IZ05"/>
<dbReference type="AlphaFoldDB" id="A0A136IZ05"/>
<reference evidence="3" key="1">
    <citation type="submission" date="2016-02" db="EMBL/GenBank/DDBJ databases">
        <title>Draft genome sequence of Microdochium bolleyi, a fungal endophyte of beachgrass.</title>
        <authorList>
            <consortium name="DOE Joint Genome Institute"/>
            <person name="David A.S."/>
            <person name="May G."/>
            <person name="Haridas S."/>
            <person name="Lim J."/>
            <person name="Wang M."/>
            <person name="Labutti K."/>
            <person name="Lipzen A."/>
            <person name="Barry K."/>
            <person name="Grigoriev I.V."/>
        </authorList>
    </citation>
    <scope>NUCLEOTIDE SEQUENCE [LARGE SCALE GENOMIC DNA]</scope>
    <source>
        <strain evidence="3">J235TASD1</strain>
    </source>
</reference>
<protein>
    <submittedName>
        <fullName evidence="2">Uncharacterized protein</fullName>
    </submittedName>
</protein>
<dbReference type="Proteomes" id="UP000070501">
    <property type="component" value="Unassembled WGS sequence"/>
</dbReference>
<evidence type="ECO:0000256" key="1">
    <source>
        <dbReference type="SAM" id="MobiDB-lite"/>
    </source>
</evidence>
<feature type="region of interest" description="Disordered" evidence="1">
    <location>
        <begin position="154"/>
        <end position="175"/>
    </location>
</feature>
<evidence type="ECO:0000313" key="2">
    <source>
        <dbReference type="EMBL" id="KXJ89996.1"/>
    </source>
</evidence>
<feature type="region of interest" description="Disordered" evidence="1">
    <location>
        <begin position="1"/>
        <end position="23"/>
    </location>
</feature>
<feature type="region of interest" description="Disordered" evidence="1">
    <location>
        <begin position="187"/>
        <end position="234"/>
    </location>
</feature>
<keyword evidence="3" id="KW-1185">Reference proteome</keyword>
<dbReference type="EMBL" id="KQ964253">
    <property type="protein sequence ID" value="KXJ89996.1"/>
    <property type="molecule type" value="Genomic_DNA"/>
</dbReference>
<feature type="compositionally biased region" description="Basic and acidic residues" evidence="1">
    <location>
        <begin position="208"/>
        <end position="217"/>
    </location>
</feature>
<proteinExistence type="predicted"/>
<gene>
    <name evidence="2" type="ORF">Micbo1qcDRAFT_205621</name>
</gene>
<feature type="compositionally biased region" description="Low complexity" evidence="1">
    <location>
        <begin position="193"/>
        <end position="207"/>
    </location>
</feature>
<feature type="compositionally biased region" description="Basic and acidic residues" evidence="1">
    <location>
        <begin position="102"/>
        <end position="124"/>
    </location>
</feature>